<dbReference type="InterPro" id="IPR013785">
    <property type="entry name" value="Aldolase_TIM"/>
</dbReference>
<dbReference type="AlphaFoldDB" id="A0A0F9KJQ6"/>
<dbReference type="InterPro" id="IPR013132">
    <property type="entry name" value="PseI/NeuA/B-like_N"/>
</dbReference>
<dbReference type="GO" id="GO:0016051">
    <property type="term" value="P:carbohydrate biosynthetic process"/>
    <property type="evidence" value="ECO:0007669"/>
    <property type="project" value="InterPro"/>
</dbReference>
<evidence type="ECO:0000313" key="2">
    <source>
        <dbReference type="EMBL" id="KKM22423.1"/>
    </source>
</evidence>
<reference evidence="2" key="1">
    <citation type="journal article" date="2015" name="Nature">
        <title>Complex archaea that bridge the gap between prokaryotes and eukaryotes.</title>
        <authorList>
            <person name="Spang A."/>
            <person name="Saw J.H."/>
            <person name="Jorgensen S.L."/>
            <person name="Zaremba-Niedzwiedzka K."/>
            <person name="Martijn J."/>
            <person name="Lind A.E."/>
            <person name="van Eijk R."/>
            <person name="Schleper C."/>
            <person name="Guy L."/>
            <person name="Ettema T.J."/>
        </authorList>
    </citation>
    <scope>NUCLEOTIDE SEQUENCE</scope>
</reference>
<dbReference type="InterPro" id="IPR051690">
    <property type="entry name" value="PseI-like"/>
</dbReference>
<protein>
    <recommendedName>
        <fullName evidence="1">PseI/NeuA/B-like domain-containing protein</fullName>
    </recommendedName>
</protein>
<dbReference type="PANTHER" id="PTHR42966">
    <property type="entry name" value="N-ACETYLNEURAMINATE SYNTHASE"/>
    <property type="match status" value="1"/>
</dbReference>
<name>A0A0F9KJQ6_9ZZZZ</name>
<dbReference type="EMBL" id="LAZR01013334">
    <property type="protein sequence ID" value="KKM22423.1"/>
    <property type="molecule type" value="Genomic_DNA"/>
</dbReference>
<dbReference type="GO" id="GO:0047444">
    <property type="term" value="F:N-acylneuraminate-9-phosphate synthase activity"/>
    <property type="evidence" value="ECO:0007669"/>
    <property type="project" value="TreeGrafter"/>
</dbReference>
<comment type="caution">
    <text evidence="2">The sequence shown here is derived from an EMBL/GenBank/DDBJ whole genome shotgun (WGS) entry which is preliminary data.</text>
</comment>
<accession>A0A0F9KJQ6</accession>
<proteinExistence type="predicted"/>
<dbReference type="SUPFAM" id="SSF51569">
    <property type="entry name" value="Aldolase"/>
    <property type="match status" value="1"/>
</dbReference>
<evidence type="ECO:0000259" key="1">
    <source>
        <dbReference type="Pfam" id="PF03102"/>
    </source>
</evidence>
<dbReference type="Gene3D" id="3.20.20.70">
    <property type="entry name" value="Aldolase class I"/>
    <property type="match status" value="1"/>
</dbReference>
<feature type="domain" description="PseI/NeuA/B-like" evidence="1">
    <location>
        <begin position="23"/>
        <end position="251"/>
    </location>
</feature>
<dbReference type="PANTHER" id="PTHR42966:SF2">
    <property type="entry name" value="PSEUDAMINIC ACID SYNTHASE"/>
    <property type="match status" value="1"/>
</dbReference>
<dbReference type="Pfam" id="PF03102">
    <property type="entry name" value="NeuB"/>
    <property type="match status" value="1"/>
</dbReference>
<organism evidence="2">
    <name type="scientific">marine sediment metagenome</name>
    <dbReference type="NCBI Taxonomy" id="412755"/>
    <lineage>
        <taxon>unclassified sequences</taxon>
        <taxon>metagenomes</taxon>
        <taxon>ecological metagenomes</taxon>
    </lineage>
</organism>
<sequence>MPCEIVAEIGASHRQSFDLAVALIHSAANCGADAVKFWMFTADDMTLDRADEQFTIKAGPWKGSLYSLYEKISIPYAWIPKLKDIAESDDLKFIAGVYHPRTVRIALDMGIEHFKVASFEVGYLELLQELSEQKVYVSLGSASFSETMNVVNAIENVTLLKCTSDYPSNFEDLNLRTLSALAYSLGRPVGLSDHSLGILAPVIAVTMGATVIEKHLQIEGGLDQSFALTPLEFFTMVTTVRQAEMALGKVQYGGPKSFHRKEIDGRWVRVVHG</sequence>
<gene>
    <name evidence="2" type="ORF">LCGC14_1625450</name>
</gene>